<gene>
    <name evidence="1" type="ORF">EJ04DRAFT_70895</name>
</gene>
<organism evidence="1 2">
    <name type="scientific">Polyplosphaeria fusca</name>
    <dbReference type="NCBI Taxonomy" id="682080"/>
    <lineage>
        <taxon>Eukaryota</taxon>
        <taxon>Fungi</taxon>
        <taxon>Dikarya</taxon>
        <taxon>Ascomycota</taxon>
        <taxon>Pezizomycotina</taxon>
        <taxon>Dothideomycetes</taxon>
        <taxon>Pleosporomycetidae</taxon>
        <taxon>Pleosporales</taxon>
        <taxon>Tetraplosphaeriaceae</taxon>
        <taxon>Polyplosphaeria</taxon>
    </lineage>
</organism>
<protein>
    <submittedName>
        <fullName evidence="1">Uncharacterized protein</fullName>
    </submittedName>
</protein>
<proteinExistence type="predicted"/>
<accession>A0A9P4R711</accession>
<dbReference type="PANTHER" id="PTHR24148:SF64">
    <property type="entry name" value="HETEROKARYON INCOMPATIBILITY DOMAIN-CONTAINING PROTEIN"/>
    <property type="match status" value="1"/>
</dbReference>
<dbReference type="AlphaFoldDB" id="A0A9P4R711"/>
<dbReference type="EMBL" id="ML996111">
    <property type="protein sequence ID" value="KAF2738131.1"/>
    <property type="molecule type" value="Genomic_DNA"/>
</dbReference>
<evidence type="ECO:0000313" key="1">
    <source>
        <dbReference type="EMBL" id="KAF2738131.1"/>
    </source>
</evidence>
<comment type="caution">
    <text evidence="1">The sequence shown here is derived from an EMBL/GenBank/DDBJ whole genome shotgun (WGS) entry which is preliminary data.</text>
</comment>
<dbReference type="OrthoDB" id="5386682at2759"/>
<reference evidence="1" key="1">
    <citation type="journal article" date="2020" name="Stud. Mycol.">
        <title>101 Dothideomycetes genomes: a test case for predicting lifestyles and emergence of pathogens.</title>
        <authorList>
            <person name="Haridas S."/>
            <person name="Albert R."/>
            <person name="Binder M."/>
            <person name="Bloem J."/>
            <person name="Labutti K."/>
            <person name="Salamov A."/>
            <person name="Andreopoulos B."/>
            <person name="Baker S."/>
            <person name="Barry K."/>
            <person name="Bills G."/>
            <person name="Bluhm B."/>
            <person name="Cannon C."/>
            <person name="Castanera R."/>
            <person name="Culley D."/>
            <person name="Daum C."/>
            <person name="Ezra D."/>
            <person name="Gonzalez J."/>
            <person name="Henrissat B."/>
            <person name="Kuo A."/>
            <person name="Liang C."/>
            <person name="Lipzen A."/>
            <person name="Lutzoni F."/>
            <person name="Magnuson J."/>
            <person name="Mondo S."/>
            <person name="Nolan M."/>
            <person name="Ohm R."/>
            <person name="Pangilinan J."/>
            <person name="Park H.-J."/>
            <person name="Ramirez L."/>
            <person name="Alfaro M."/>
            <person name="Sun H."/>
            <person name="Tritt A."/>
            <person name="Yoshinaga Y."/>
            <person name="Zwiers L.-H."/>
            <person name="Turgeon B."/>
            <person name="Goodwin S."/>
            <person name="Spatafora J."/>
            <person name="Crous P."/>
            <person name="Grigoriev I."/>
        </authorList>
    </citation>
    <scope>NUCLEOTIDE SEQUENCE</scope>
    <source>
        <strain evidence="1">CBS 125425</strain>
    </source>
</reference>
<dbReference type="Proteomes" id="UP000799444">
    <property type="component" value="Unassembled WGS sequence"/>
</dbReference>
<dbReference type="PANTHER" id="PTHR24148">
    <property type="entry name" value="ANKYRIN REPEAT DOMAIN-CONTAINING PROTEIN 39 HOMOLOG-RELATED"/>
    <property type="match status" value="1"/>
</dbReference>
<keyword evidence="2" id="KW-1185">Reference proteome</keyword>
<evidence type="ECO:0000313" key="2">
    <source>
        <dbReference type="Proteomes" id="UP000799444"/>
    </source>
</evidence>
<sequence length="352" mass="39080">MCYGVHIQFCGPAAAILRTQYHQKLDGPEAQGVYNIYLMFRLRDEDHLQPIRPSFLQPLRLTQMFKASIPEDRFYALLGIRTSDNEPGIDPFIQVDYQNTKSLSRDVVERLLQGERPLSFLAHVYPQARFRRGQNWHKPRIYSWLPDWSCDGPSLIGPWDLDTVLLPAKGLPFKRYKDPTIPKSDLAIDGIIFSTVLWASPVDQDPSATACTEASPFFFNLGIFGERSAAALPMISRTLRARRDSYGMLETGGNIFTAHFADLLSQVASPESPLFNEIVQLAVGGSGSSFHDAAKVVSADWSMFFTIKGHFGIGPSSIEVGDYSAILGGGHLPVIIGAATRDPQADDQRFEG</sequence>
<name>A0A9P4R711_9PLEO</name>
<dbReference type="InterPro" id="IPR052895">
    <property type="entry name" value="HetReg/Transcr_Mod"/>
</dbReference>